<feature type="region of interest" description="Disordered" evidence="1">
    <location>
        <begin position="115"/>
        <end position="138"/>
    </location>
</feature>
<dbReference type="GO" id="GO:2000028">
    <property type="term" value="P:regulation of photoperiodism, flowering"/>
    <property type="evidence" value="ECO:0007669"/>
    <property type="project" value="InterPro"/>
</dbReference>
<feature type="region of interest" description="Disordered" evidence="1">
    <location>
        <begin position="175"/>
        <end position="233"/>
    </location>
</feature>
<dbReference type="AlphaFoldDB" id="A0A4S4ERM0"/>
<dbReference type="EMBL" id="SDRB02002395">
    <property type="protein sequence ID" value="THG19468.1"/>
    <property type="molecule type" value="Genomic_DNA"/>
</dbReference>
<dbReference type="Proteomes" id="UP000306102">
    <property type="component" value="Unassembled WGS sequence"/>
</dbReference>
<reference evidence="2 3" key="1">
    <citation type="journal article" date="2018" name="Proc. Natl. Acad. Sci. U.S.A.">
        <title>Draft genome sequence of Camellia sinensis var. sinensis provides insights into the evolution of the tea genome and tea quality.</title>
        <authorList>
            <person name="Wei C."/>
            <person name="Yang H."/>
            <person name="Wang S."/>
            <person name="Zhao J."/>
            <person name="Liu C."/>
            <person name="Gao L."/>
            <person name="Xia E."/>
            <person name="Lu Y."/>
            <person name="Tai Y."/>
            <person name="She G."/>
            <person name="Sun J."/>
            <person name="Cao H."/>
            <person name="Tong W."/>
            <person name="Gao Q."/>
            <person name="Li Y."/>
            <person name="Deng W."/>
            <person name="Jiang X."/>
            <person name="Wang W."/>
            <person name="Chen Q."/>
            <person name="Zhang S."/>
            <person name="Li H."/>
            <person name="Wu J."/>
            <person name="Wang P."/>
            <person name="Li P."/>
            <person name="Shi C."/>
            <person name="Zheng F."/>
            <person name="Jian J."/>
            <person name="Huang B."/>
            <person name="Shan D."/>
            <person name="Shi M."/>
            <person name="Fang C."/>
            <person name="Yue Y."/>
            <person name="Li F."/>
            <person name="Li D."/>
            <person name="Wei S."/>
            <person name="Han B."/>
            <person name="Jiang C."/>
            <person name="Yin Y."/>
            <person name="Xia T."/>
            <person name="Zhang Z."/>
            <person name="Bennetzen J.L."/>
            <person name="Zhao S."/>
            <person name="Wan X."/>
        </authorList>
    </citation>
    <scope>NUCLEOTIDE SEQUENCE [LARGE SCALE GENOMIC DNA]</scope>
    <source>
        <strain evidence="3">cv. Shuchazao</strain>
        <tissue evidence="2">Leaf</tissue>
    </source>
</reference>
<evidence type="ECO:0000256" key="1">
    <source>
        <dbReference type="SAM" id="MobiDB-lite"/>
    </source>
</evidence>
<dbReference type="InterPro" id="IPR039319">
    <property type="entry name" value="ELF3-like"/>
</dbReference>
<feature type="region of interest" description="Disordered" evidence="1">
    <location>
        <begin position="1"/>
        <end position="82"/>
    </location>
</feature>
<name>A0A4S4ERM0_CAMSN</name>
<keyword evidence="3" id="KW-1185">Reference proteome</keyword>
<dbReference type="PANTHER" id="PTHR34281:SF2">
    <property type="entry name" value="PROTEIN EARLY FLOWERING 3"/>
    <property type="match status" value="1"/>
</dbReference>
<feature type="compositionally biased region" description="Basic and acidic residues" evidence="1">
    <location>
        <begin position="9"/>
        <end position="27"/>
    </location>
</feature>
<feature type="region of interest" description="Disordered" evidence="1">
    <location>
        <begin position="528"/>
        <end position="558"/>
    </location>
</feature>
<accession>A0A4S4ERM0</accession>
<feature type="compositionally biased region" description="Polar residues" evidence="1">
    <location>
        <begin position="528"/>
        <end position="553"/>
    </location>
</feature>
<evidence type="ECO:0000313" key="3">
    <source>
        <dbReference type="Proteomes" id="UP000306102"/>
    </source>
</evidence>
<proteinExistence type="predicted"/>
<dbReference type="STRING" id="542762.A0A4S4ERM0"/>
<sequence length="627" mass="68550">MQPMFPRLHVNDKEKGGPRAPPRDKMALYEQLSIPCQRFNPNPKNTASMVPPPASSSQGTSHEGMFFPPHLQRSTHPAGKSYAGYSDFNSPLTPLEHDEEDFMVPIFVQLEIGQDQRKNSNGIDREDNEPVRGIENGHSSILSKDSCLEELGSPNNPTFESGYHEDNRCESLQIAKGDREDDASETSMVDSVPGLDMSPDDVVGIIGQDQRKNSNGIDREDDEPVRGIENGHSSILSRDSCLEELGSPSNPTFESGYHEDNRCKSLQIAKGDREDDASETSMVDSIPGLDMSPDDVVGIIERMNCFRAIFGSLVLADSILFPIESFSNPIFGLDLPRYCKMIARDIGNIGQQRVFAVQVFELHRLIKVQRLIAGSPHLLIEGSAFLGKPLKGSSPKKLPIENVVKPSPQIVKHKDDSRNPNQQGVIPWGFHQPPGHQWLVPVMSPSEGLIYKPYHPGHGLLGPVCRGCGHPGSNPMMGTFVNPAYGFFPLYGMPVINPGISGSAVEQANQPGQLHQSSCNVPTQKNGAISNGVKQPASSESEFLGSTASSSGERAQEFGSKRRNVLTLFPTSPVPAVHFAEGSAELQDTCQPTRVIKVVPRNARSATESAARIFQSIQEERKQCDSF</sequence>
<evidence type="ECO:0000313" key="2">
    <source>
        <dbReference type="EMBL" id="THG19468.1"/>
    </source>
</evidence>
<dbReference type="PANTHER" id="PTHR34281">
    <property type="entry name" value="PROTEIN EARLY FLOWERING 3"/>
    <property type="match status" value="1"/>
</dbReference>
<feature type="region of interest" description="Disordered" evidence="1">
    <location>
        <begin position="147"/>
        <end position="166"/>
    </location>
</feature>
<feature type="compositionally biased region" description="Polar residues" evidence="1">
    <location>
        <begin position="39"/>
        <end position="48"/>
    </location>
</feature>
<protein>
    <submittedName>
        <fullName evidence="2">Uncharacterized protein</fullName>
    </submittedName>
</protein>
<feature type="compositionally biased region" description="Basic and acidic residues" evidence="1">
    <location>
        <begin position="115"/>
        <end position="132"/>
    </location>
</feature>
<gene>
    <name evidence="2" type="ORF">TEA_002364</name>
</gene>
<organism evidence="2 3">
    <name type="scientific">Camellia sinensis var. sinensis</name>
    <name type="common">China tea</name>
    <dbReference type="NCBI Taxonomy" id="542762"/>
    <lineage>
        <taxon>Eukaryota</taxon>
        <taxon>Viridiplantae</taxon>
        <taxon>Streptophyta</taxon>
        <taxon>Embryophyta</taxon>
        <taxon>Tracheophyta</taxon>
        <taxon>Spermatophyta</taxon>
        <taxon>Magnoliopsida</taxon>
        <taxon>eudicotyledons</taxon>
        <taxon>Gunneridae</taxon>
        <taxon>Pentapetalae</taxon>
        <taxon>asterids</taxon>
        <taxon>Ericales</taxon>
        <taxon>Theaceae</taxon>
        <taxon>Camellia</taxon>
    </lineage>
</organism>
<comment type="caution">
    <text evidence="2">The sequence shown here is derived from an EMBL/GenBank/DDBJ whole genome shotgun (WGS) entry which is preliminary data.</text>
</comment>